<dbReference type="InterPro" id="IPR040676">
    <property type="entry name" value="DUF5641"/>
</dbReference>
<name>A0A6G0WP31_APHCR</name>
<dbReference type="EMBL" id="VUJU01008549">
    <property type="protein sequence ID" value="KAF0729113.1"/>
    <property type="molecule type" value="Genomic_DNA"/>
</dbReference>
<evidence type="ECO:0000313" key="4">
    <source>
        <dbReference type="Proteomes" id="UP000478052"/>
    </source>
</evidence>
<evidence type="ECO:0000259" key="1">
    <source>
        <dbReference type="Pfam" id="PF17921"/>
    </source>
</evidence>
<protein>
    <submittedName>
        <fullName evidence="3">Integrase catalytic domain-containing protein</fullName>
    </submittedName>
</protein>
<keyword evidence="4" id="KW-1185">Reference proteome</keyword>
<comment type="caution">
    <text evidence="3">The sequence shown here is derived from an EMBL/GenBank/DDBJ whole genome shotgun (WGS) entry which is preliminary data.</text>
</comment>
<accession>A0A6G0WP31</accession>
<dbReference type="Pfam" id="PF18701">
    <property type="entry name" value="DUF5641"/>
    <property type="match status" value="1"/>
</dbReference>
<evidence type="ECO:0000313" key="3">
    <source>
        <dbReference type="EMBL" id="KAF0729113.1"/>
    </source>
</evidence>
<dbReference type="InterPro" id="IPR008042">
    <property type="entry name" value="Retrotrans_Pao"/>
</dbReference>
<feature type="non-terminal residue" evidence="3">
    <location>
        <position position="1"/>
    </location>
</feature>
<dbReference type="Proteomes" id="UP000478052">
    <property type="component" value="Unassembled WGS sequence"/>
</dbReference>
<feature type="domain" description="Integrase zinc-binding" evidence="1">
    <location>
        <begin position="493"/>
        <end position="546"/>
    </location>
</feature>
<gene>
    <name evidence="3" type="ORF">FWK35_00027272</name>
</gene>
<feature type="domain" description="DUF5641" evidence="2">
    <location>
        <begin position="739"/>
        <end position="803"/>
    </location>
</feature>
<dbReference type="AlphaFoldDB" id="A0A6G0WP31"/>
<organism evidence="3 4">
    <name type="scientific">Aphis craccivora</name>
    <name type="common">Cowpea aphid</name>
    <dbReference type="NCBI Taxonomy" id="307492"/>
    <lineage>
        <taxon>Eukaryota</taxon>
        <taxon>Metazoa</taxon>
        <taxon>Ecdysozoa</taxon>
        <taxon>Arthropoda</taxon>
        <taxon>Hexapoda</taxon>
        <taxon>Insecta</taxon>
        <taxon>Pterygota</taxon>
        <taxon>Neoptera</taxon>
        <taxon>Paraneoptera</taxon>
        <taxon>Hemiptera</taxon>
        <taxon>Sternorrhyncha</taxon>
        <taxon>Aphidomorpha</taxon>
        <taxon>Aphidoidea</taxon>
        <taxon>Aphididae</taxon>
        <taxon>Aphidini</taxon>
        <taxon>Aphis</taxon>
        <taxon>Aphis</taxon>
    </lineage>
</organism>
<dbReference type="InterPro" id="IPR036397">
    <property type="entry name" value="RNaseH_sf"/>
</dbReference>
<dbReference type="OrthoDB" id="6616707at2759"/>
<dbReference type="InterPro" id="IPR041588">
    <property type="entry name" value="Integrase_H2C2"/>
</dbReference>
<dbReference type="GO" id="GO:0003676">
    <property type="term" value="F:nucleic acid binding"/>
    <property type="evidence" value="ECO:0007669"/>
    <property type="project" value="InterPro"/>
</dbReference>
<proteinExistence type="predicted"/>
<dbReference type="Pfam" id="PF17921">
    <property type="entry name" value="Integrase_H2C2"/>
    <property type="match status" value="1"/>
</dbReference>
<dbReference type="Pfam" id="PF05380">
    <property type="entry name" value="Peptidase_A17"/>
    <property type="match status" value="1"/>
</dbReference>
<sequence length="841" mass="94555">WLLVKPDSLTTKLRVVFNASAKTSAGMSLNESMYTTPKLQPDIQDTTSFTSPADRDYLRILWRFSSTSPIDEYRLCTVTYGTSAASFQALRTVRELAIAASMMLNDTFVDDILTGANSTKAALECQSQLIKLCAMAQFQFRKWASNNNQLLETVAEDARAMNPLVQPSKLNPIKRTVLSDIARVFDPLGLMFPITFWTKYLMQRLWTSGVSWDDPIPADIETSWSRYQSELHLIEHILIPRLTCKNMISVQLHAFSDSSEKGYAAAIYLRFETTSSIHCQLIIGKSKVAPLKKTTIPRLELYEAVLAAKLLNLIKLTYNERLKVDETYTWANSTTALAWIQSSPHRWATFVANRTSQIQDLTAPSIWHYVPTHENPVDCTSPKTKDTVTHSEEKKATVLLVRIEAPVVKLLTRFSSLEKILRIVSYVYRFAGFRPTTATTAIVSADEFVRALRGLIRGVQQKTFRDDLTRLTKGDRCSKNLRHLDPFIDETGLTDLLIDHHHTRLKHPGANSLQAILQREFWILSARKAIRSRLRLCISCFRTRPRSVPPKMASLPNYRAQQLKPFASTGVDYAGPITLKGGRQCAPTLAYICLFVCTTTKAYHLELSSTLSTETFMASKLLTPLKELIHSSTYQDRVNSYLGAKQIRWHFNPPSSPHFDGLWEAGVRQATIDREELSTLLAQIEATLNSRPLCPLSNDPNDMEALTPSHFLTLEPSTSLPDPNLDTIPLSKYNNGVSCSKWFGSGEQLRVGDLVLIKEATHPLYWRYGRIVELHPGSDGVSRVATVHTTSGDLKRPAIKLCPRIALQVSVPDDDQSPYLLPLNRFPSLSSISPSLIVELL</sequence>
<dbReference type="Gene3D" id="3.30.420.10">
    <property type="entry name" value="Ribonuclease H-like superfamily/Ribonuclease H"/>
    <property type="match status" value="1"/>
</dbReference>
<reference evidence="3 4" key="1">
    <citation type="submission" date="2019-08" db="EMBL/GenBank/DDBJ databases">
        <title>Whole genome of Aphis craccivora.</title>
        <authorList>
            <person name="Voronova N.V."/>
            <person name="Shulinski R.S."/>
            <person name="Bandarenka Y.V."/>
            <person name="Zhorov D.G."/>
            <person name="Warner D."/>
        </authorList>
    </citation>
    <scope>NUCLEOTIDE SEQUENCE [LARGE SCALE GENOMIC DNA]</scope>
    <source>
        <strain evidence="3">180601</strain>
        <tissue evidence="3">Whole Body</tissue>
    </source>
</reference>
<evidence type="ECO:0000259" key="2">
    <source>
        <dbReference type="Pfam" id="PF18701"/>
    </source>
</evidence>
<dbReference type="PANTHER" id="PTHR47331">
    <property type="entry name" value="PHD-TYPE DOMAIN-CONTAINING PROTEIN"/>
    <property type="match status" value="1"/>
</dbReference>